<dbReference type="InterPro" id="IPR039421">
    <property type="entry name" value="Type_1_exporter"/>
</dbReference>
<dbReference type="InterPro" id="IPR003439">
    <property type="entry name" value="ABC_transporter-like_ATP-bd"/>
</dbReference>
<dbReference type="GO" id="GO:0034040">
    <property type="term" value="F:ATPase-coupled lipid transmembrane transporter activity"/>
    <property type="evidence" value="ECO:0007669"/>
    <property type="project" value="TreeGrafter"/>
</dbReference>
<name>A0A3D9S1F2_9BACL</name>
<keyword evidence="11" id="KW-1185">Reference proteome</keyword>
<dbReference type="SUPFAM" id="SSF52540">
    <property type="entry name" value="P-loop containing nucleoside triphosphate hydrolases"/>
    <property type="match status" value="1"/>
</dbReference>
<keyword evidence="4 10" id="KW-0067">ATP-binding</keyword>
<comment type="subcellular location">
    <subcellularLocation>
        <location evidence="1">Cell membrane</location>
        <topology evidence="1">Multi-pass membrane protein</topology>
    </subcellularLocation>
</comment>
<dbReference type="InterPro" id="IPR027417">
    <property type="entry name" value="P-loop_NTPase"/>
</dbReference>
<dbReference type="PANTHER" id="PTHR24221:SF646">
    <property type="entry name" value="HAEMOLYSIN SECRETION ATP-BINDING PROTEIN"/>
    <property type="match status" value="1"/>
</dbReference>
<dbReference type="PROSITE" id="PS50929">
    <property type="entry name" value="ABC_TM1F"/>
    <property type="match status" value="1"/>
</dbReference>
<keyword evidence="5 7" id="KW-1133">Transmembrane helix</keyword>
<dbReference type="SUPFAM" id="SSF90123">
    <property type="entry name" value="ABC transporter transmembrane region"/>
    <property type="match status" value="1"/>
</dbReference>
<evidence type="ECO:0000259" key="9">
    <source>
        <dbReference type="PROSITE" id="PS50929"/>
    </source>
</evidence>
<sequence>MSMENGVTYSAWSNIRYSMRQHWRARPLTLICCVISALVGVGLPFVSILMPKIVIDRIIAHVAPGEFILSVGGMALLLAVLSCMKSYADLMTTESVGTISILKILQTTMHKHLHMDYEVLESPGYAKLGEKAWRAMQSNHSPASNIPRNLSQLLMNVLGFLAYGFVIVTVHPLIIIFLAVSAGINWLALSRARKTEKETREERSKLHGKLWYIQKVSKEPSGGKDVRLYDLGSLIRGVFQSVLMRSTKKEHEVATGDMKAQLSDAVLSLIRDGAAYAFLIYLLLNDKMSLGNFVLVFAAIGAFAGWLSGILKNASELMRSLSEMSDIRAYLDVPDLSNTDAGHKLPSGDLLPPAITLTDVGYTYPEAEKPTLHGINLEIKPGERIAIVGANGAGKTTLIKLLCGLYKPTDGVITLGGVDVTRYNRDEYFSLFSTVFQDIHLFCCDIAGNVSQQSPDHTEYDKVRKCLEMSGLMDKVSGLTKGESTLLVRRVHNDAIELSGGEKQKLALARALYKDAPVIILDEPTAALDPIAESEIYQRYAELTAGRTSIYISHRLASTRFCDRILLIEDGGIAECGTHDELMRSGGKYAEMFDVQSHYYKDGEVSENEDAFHLA</sequence>
<dbReference type="Proteomes" id="UP000256304">
    <property type="component" value="Unassembled WGS sequence"/>
</dbReference>
<evidence type="ECO:0000313" key="11">
    <source>
        <dbReference type="Proteomes" id="UP000256304"/>
    </source>
</evidence>
<dbReference type="GO" id="GO:0140359">
    <property type="term" value="F:ABC-type transporter activity"/>
    <property type="evidence" value="ECO:0007669"/>
    <property type="project" value="InterPro"/>
</dbReference>
<keyword evidence="3" id="KW-0547">Nucleotide-binding</keyword>
<comment type="caution">
    <text evidence="10">The sequence shown here is derived from an EMBL/GenBank/DDBJ whole genome shotgun (WGS) entry which is preliminary data.</text>
</comment>
<keyword evidence="6 7" id="KW-0472">Membrane</keyword>
<gene>
    <name evidence="10" type="ORF">A8990_11138</name>
</gene>
<dbReference type="Gene3D" id="1.20.1560.10">
    <property type="entry name" value="ABC transporter type 1, transmembrane domain"/>
    <property type="match status" value="1"/>
</dbReference>
<evidence type="ECO:0000256" key="1">
    <source>
        <dbReference type="ARBA" id="ARBA00004651"/>
    </source>
</evidence>
<evidence type="ECO:0000256" key="3">
    <source>
        <dbReference type="ARBA" id="ARBA00022741"/>
    </source>
</evidence>
<dbReference type="EMBL" id="QTTN01000011">
    <property type="protein sequence ID" value="REE86141.1"/>
    <property type="molecule type" value="Genomic_DNA"/>
</dbReference>
<feature type="transmembrane region" description="Helical" evidence="7">
    <location>
        <begin position="67"/>
        <end position="88"/>
    </location>
</feature>
<feature type="transmembrane region" description="Helical" evidence="7">
    <location>
        <begin position="160"/>
        <end position="188"/>
    </location>
</feature>
<reference evidence="10 11" key="1">
    <citation type="submission" date="2018-08" db="EMBL/GenBank/DDBJ databases">
        <title>Genomic Encyclopedia of Type Strains, Phase III (KMG-III): the genomes of soil and plant-associated and newly described type strains.</title>
        <authorList>
            <person name="Whitman W."/>
        </authorList>
    </citation>
    <scope>NUCLEOTIDE SEQUENCE [LARGE SCALE GENOMIC DNA]</scope>
    <source>
        <strain evidence="10 11">CGMCC 1.10966</strain>
    </source>
</reference>
<dbReference type="GO" id="GO:0005886">
    <property type="term" value="C:plasma membrane"/>
    <property type="evidence" value="ECO:0007669"/>
    <property type="project" value="UniProtKB-SubCell"/>
</dbReference>
<dbReference type="SMART" id="SM00382">
    <property type="entry name" value="AAA"/>
    <property type="match status" value="1"/>
</dbReference>
<dbReference type="PROSITE" id="PS00211">
    <property type="entry name" value="ABC_TRANSPORTER_1"/>
    <property type="match status" value="1"/>
</dbReference>
<keyword evidence="2 7" id="KW-0812">Transmembrane</keyword>
<dbReference type="InterPro" id="IPR017871">
    <property type="entry name" value="ABC_transporter-like_CS"/>
</dbReference>
<dbReference type="PANTHER" id="PTHR24221">
    <property type="entry name" value="ATP-BINDING CASSETTE SUB-FAMILY B"/>
    <property type="match status" value="1"/>
</dbReference>
<dbReference type="PROSITE" id="PS50893">
    <property type="entry name" value="ABC_TRANSPORTER_2"/>
    <property type="match status" value="1"/>
</dbReference>
<feature type="transmembrane region" description="Helical" evidence="7">
    <location>
        <begin position="290"/>
        <end position="311"/>
    </location>
</feature>
<dbReference type="GO" id="GO:0005524">
    <property type="term" value="F:ATP binding"/>
    <property type="evidence" value="ECO:0007669"/>
    <property type="project" value="UniProtKB-KW"/>
</dbReference>
<dbReference type="CDD" id="cd03228">
    <property type="entry name" value="ABCC_MRP_Like"/>
    <property type="match status" value="1"/>
</dbReference>
<evidence type="ECO:0000313" key="10">
    <source>
        <dbReference type="EMBL" id="REE86141.1"/>
    </source>
</evidence>
<feature type="domain" description="ABC transporter" evidence="8">
    <location>
        <begin position="355"/>
        <end position="595"/>
    </location>
</feature>
<dbReference type="Gene3D" id="3.40.50.300">
    <property type="entry name" value="P-loop containing nucleotide triphosphate hydrolases"/>
    <property type="match status" value="1"/>
</dbReference>
<dbReference type="InterPro" id="IPR036640">
    <property type="entry name" value="ABC1_TM_sf"/>
</dbReference>
<protein>
    <submittedName>
        <fullName evidence="10">ATP-binding cassette subfamily B protein</fullName>
    </submittedName>
</protein>
<dbReference type="AlphaFoldDB" id="A0A3D9S1F2"/>
<evidence type="ECO:0000256" key="7">
    <source>
        <dbReference type="SAM" id="Phobius"/>
    </source>
</evidence>
<feature type="domain" description="ABC transmembrane type-1" evidence="9">
    <location>
        <begin position="146"/>
        <end position="319"/>
    </location>
</feature>
<dbReference type="InterPro" id="IPR011527">
    <property type="entry name" value="ABC1_TM_dom"/>
</dbReference>
<organism evidence="10 11">
    <name type="scientific">Paenibacillus taihuensis</name>
    <dbReference type="NCBI Taxonomy" id="1156355"/>
    <lineage>
        <taxon>Bacteria</taxon>
        <taxon>Bacillati</taxon>
        <taxon>Bacillota</taxon>
        <taxon>Bacilli</taxon>
        <taxon>Bacillales</taxon>
        <taxon>Paenibacillaceae</taxon>
        <taxon>Paenibacillus</taxon>
    </lineage>
</organism>
<proteinExistence type="predicted"/>
<dbReference type="InterPro" id="IPR003593">
    <property type="entry name" value="AAA+_ATPase"/>
</dbReference>
<evidence type="ECO:0000256" key="4">
    <source>
        <dbReference type="ARBA" id="ARBA00022840"/>
    </source>
</evidence>
<accession>A0A3D9S1F2</accession>
<evidence type="ECO:0000259" key="8">
    <source>
        <dbReference type="PROSITE" id="PS50893"/>
    </source>
</evidence>
<dbReference type="GO" id="GO:0016887">
    <property type="term" value="F:ATP hydrolysis activity"/>
    <property type="evidence" value="ECO:0007669"/>
    <property type="project" value="InterPro"/>
</dbReference>
<evidence type="ECO:0000256" key="5">
    <source>
        <dbReference type="ARBA" id="ARBA00022989"/>
    </source>
</evidence>
<evidence type="ECO:0000256" key="2">
    <source>
        <dbReference type="ARBA" id="ARBA00022692"/>
    </source>
</evidence>
<dbReference type="Pfam" id="PF00005">
    <property type="entry name" value="ABC_tran"/>
    <property type="match status" value="1"/>
</dbReference>
<feature type="transmembrane region" description="Helical" evidence="7">
    <location>
        <begin position="265"/>
        <end position="284"/>
    </location>
</feature>
<feature type="transmembrane region" description="Helical" evidence="7">
    <location>
        <begin position="28"/>
        <end position="55"/>
    </location>
</feature>
<evidence type="ECO:0000256" key="6">
    <source>
        <dbReference type="ARBA" id="ARBA00023136"/>
    </source>
</evidence>